<name>A0A1U7CWQ9_9BACT</name>
<evidence type="ECO:0000313" key="2">
    <source>
        <dbReference type="EMBL" id="APW63374.1"/>
    </source>
</evidence>
<evidence type="ECO:0000313" key="3">
    <source>
        <dbReference type="Proteomes" id="UP000186309"/>
    </source>
</evidence>
<organism evidence="2 3">
    <name type="scientific">Paludisphaera borealis</name>
    <dbReference type="NCBI Taxonomy" id="1387353"/>
    <lineage>
        <taxon>Bacteria</taxon>
        <taxon>Pseudomonadati</taxon>
        <taxon>Planctomycetota</taxon>
        <taxon>Planctomycetia</taxon>
        <taxon>Isosphaerales</taxon>
        <taxon>Isosphaeraceae</taxon>
        <taxon>Paludisphaera</taxon>
    </lineage>
</organism>
<dbReference type="Pfam" id="PF12728">
    <property type="entry name" value="HTH_17"/>
    <property type="match status" value="1"/>
</dbReference>
<dbReference type="KEGG" id="pbor:BSF38_04940"/>
<dbReference type="AlphaFoldDB" id="A0A1U7CWQ9"/>
<accession>A0A1U7CWQ9</accession>
<dbReference type="RefSeq" id="WP_076349724.1">
    <property type="nucleotide sequence ID" value="NZ_CP019082.1"/>
</dbReference>
<reference evidence="3" key="1">
    <citation type="submission" date="2016-12" db="EMBL/GenBank/DDBJ databases">
        <title>Comparative genomics of four Isosphaeraceae planctomycetes: a common pool of plasmids and glycoside hydrolase genes.</title>
        <authorList>
            <person name="Ivanova A."/>
        </authorList>
    </citation>
    <scope>NUCLEOTIDE SEQUENCE [LARGE SCALE GENOMIC DNA]</scope>
    <source>
        <strain evidence="3">PX4</strain>
    </source>
</reference>
<dbReference type="Proteomes" id="UP000186309">
    <property type="component" value="Chromosome"/>
</dbReference>
<keyword evidence="3" id="KW-1185">Reference proteome</keyword>
<sequence>MTEVAGGLAGLAKLGKPVPAESELDRFAAYIESGAIITHASAFEVCAEKGDSERSYRPEGGLTEAVYRLAGNDDERAILARGVLEGELVRRGHEYRAVRATLGRYECDDLRDLMDDHSFGAVADALAEVILASAARSEWEGMGRSVPEAGLVIGGVVGTAPAYEGTVAAMLQRLDALEEAAGRSPTPTTAWEAMARSIARIADALAPPPPGVVDSVYVARRLGCTTTWIADQARNGDIPRRCIVAGTGRGKPWKFHRESIDEWIESR</sequence>
<dbReference type="InterPro" id="IPR041657">
    <property type="entry name" value="HTH_17"/>
</dbReference>
<dbReference type="EMBL" id="CP019082">
    <property type="protein sequence ID" value="APW63374.1"/>
    <property type="molecule type" value="Genomic_DNA"/>
</dbReference>
<evidence type="ECO:0000259" key="1">
    <source>
        <dbReference type="Pfam" id="PF12728"/>
    </source>
</evidence>
<gene>
    <name evidence="2" type="ORF">BSF38_04940</name>
</gene>
<proteinExistence type="predicted"/>
<protein>
    <recommendedName>
        <fullName evidence="1">Helix-turn-helix domain-containing protein</fullName>
    </recommendedName>
</protein>
<feature type="domain" description="Helix-turn-helix" evidence="1">
    <location>
        <begin position="218"/>
        <end position="267"/>
    </location>
</feature>
<dbReference type="STRING" id="1387353.BSF38_04940"/>
<dbReference type="OrthoDB" id="291740at2"/>